<gene>
    <name evidence="2" type="ORF">B0I29_13335</name>
</gene>
<dbReference type="RefSeq" id="WP_181558304.1">
    <property type="nucleotide sequence ID" value="NZ_JACHWI010000001.1"/>
</dbReference>
<dbReference type="EMBL" id="QLMJ01000033">
    <property type="protein sequence ID" value="RAK25496.1"/>
    <property type="molecule type" value="Genomic_DNA"/>
</dbReference>
<name>A0A327YX75_9ACTN</name>
<dbReference type="SUPFAM" id="SSF46785">
    <property type="entry name" value="Winged helix' DNA-binding domain"/>
    <property type="match status" value="1"/>
</dbReference>
<dbReference type="Pfam" id="PF12840">
    <property type="entry name" value="HTH_20"/>
    <property type="match status" value="1"/>
</dbReference>
<feature type="compositionally biased region" description="Basic and acidic residues" evidence="1">
    <location>
        <begin position="416"/>
        <end position="427"/>
    </location>
</feature>
<feature type="region of interest" description="Disordered" evidence="1">
    <location>
        <begin position="79"/>
        <end position="168"/>
    </location>
</feature>
<evidence type="ECO:0000313" key="3">
    <source>
        <dbReference type="Proteomes" id="UP000249341"/>
    </source>
</evidence>
<feature type="region of interest" description="Disordered" evidence="1">
    <location>
        <begin position="289"/>
        <end position="323"/>
    </location>
</feature>
<sequence length="437" mass="44753">MDLTSLQPAAQAVLRAVAEAGPATPAELVDKTSKAKSTVDRAIKALVEADLIVPADPDAEEGTPARWILSEVAADELHPGDFRKANVDDTSDSGSDADDAAGTADEPGPELVEPADHLTEPNGDGASNSSDEGEQDDAKMVEATGVSTSAAPASVPPSPAAEASRRAPRFADRRVMALKAVLAEAGDDGATLDQIVAETTIGHPTASRLLDAMERVDAARRKPDDTRRWITGPTKASEVDPDPKPPRCPFCAQVVRGTTTMPTLIAALLALADPDGTLSVIGQDGEIHTVTLSKGTPPPGPRAASTGSRSSTAGANGDGNQPFARGELEKVTQAVLEGAPGKPMTPQDIATAIGEQHGRTVSSGAVRNNCTKLAAAGHIVLVAESPLTFLFPAPTTSNEQEDSDAGGTGQTDAEDRDTTEASGDHADGQPSASNQNA</sequence>
<dbReference type="Proteomes" id="UP000249341">
    <property type="component" value="Unassembled WGS sequence"/>
</dbReference>
<feature type="region of interest" description="Disordered" evidence="1">
    <location>
        <begin position="219"/>
        <end position="244"/>
    </location>
</feature>
<protein>
    <submittedName>
        <fullName evidence="2">Uncharacterized protein</fullName>
    </submittedName>
</protein>
<dbReference type="AlphaFoldDB" id="A0A327YX75"/>
<comment type="caution">
    <text evidence="2">The sequence shown here is derived from an EMBL/GenBank/DDBJ whole genome shotgun (WGS) entry which is preliminary data.</text>
</comment>
<dbReference type="InterPro" id="IPR036388">
    <property type="entry name" value="WH-like_DNA-bd_sf"/>
</dbReference>
<evidence type="ECO:0000256" key="1">
    <source>
        <dbReference type="SAM" id="MobiDB-lite"/>
    </source>
</evidence>
<feature type="compositionally biased region" description="Acidic residues" evidence="1">
    <location>
        <begin position="89"/>
        <end position="99"/>
    </location>
</feature>
<evidence type="ECO:0000313" key="2">
    <source>
        <dbReference type="EMBL" id="RAK25496.1"/>
    </source>
</evidence>
<feature type="region of interest" description="Disordered" evidence="1">
    <location>
        <begin position="392"/>
        <end position="437"/>
    </location>
</feature>
<proteinExistence type="predicted"/>
<reference evidence="2 3" key="1">
    <citation type="submission" date="2018-06" db="EMBL/GenBank/DDBJ databases">
        <title>Genomic Encyclopedia of Type Strains, Phase III (KMG-III): the genomes of soil and plant-associated and newly described type strains.</title>
        <authorList>
            <person name="Whitman W."/>
        </authorList>
    </citation>
    <scope>NUCLEOTIDE SEQUENCE [LARGE SCALE GENOMIC DNA]</scope>
    <source>
        <strain evidence="2 3">CGMCC 4.7090</strain>
    </source>
</reference>
<organism evidence="2 3">
    <name type="scientific">Actinoplanes lutulentus</name>
    <dbReference type="NCBI Taxonomy" id="1287878"/>
    <lineage>
        <taxon>Bacteria</taxon>
        <taxon>Bacillati</taxon>
        <taxon>Actinomycetota</taxon>
        <taxon>Actinomycetes</taxon>
        <taxon>Micromonosporales</taxon>
        <taxon>Micromonosporaceae</taxon>
        <taxon>Actinoplanes</taxon>
    </lineage>
</organism>
<feature type="compositionally biased region" description="Low complexity" evidence="1">
    <location>
        <begin position="302"/>
        <end position="315"/>
    </location>
</feature>
<feature type="compositionally biased region" description="Basic and acidic residues" evidence="1">
    <location>
        <begin position="219"/>
        <end position="228"/>
    </location>
</feature>
<dbReference type="InterPro" id="IPR036390">
    <property type="entry name" value="WH_DNA-bd_sf"/>
</dbReference>
<accession>A0A327YX75</accession>
<keyword evidence="3" id="KW-1185">Reference proteome</keyword>
<dbReference type="Gene3D" id="1.10.10.10">
    <property type="entry name" value="Winged helix-like DNA-binding domain superfamily/Winged helix DNA-binding domain"/>
    <property type="match status" value="2"/>
</dbReference>